<keyword evidence="5 9" id="KW-0032">Aminotransferase</keyword>
<dbReference type="PIRSF" id="PIRSF000521">
    <property type="entry name" value="Transaminase_4ab_Lys_Orn"/>
    <property type="match status" value="1"/>
</dbReference>
<comment type="cofactor">
    <cofactor evidence="1 9">
        <name>pyridoxal 5'-phosphate</name>
        <dbReference type="ChEBI" id="CHEBI:597326"/>
    </cofactor>
</comment>
<keyword evidence="6 9" id="KW-0808">Transferase</keyword>
<dbReference type="Pfam" id="PF00202">
    <property type="entry name" value="Aminotran_3"/>
    <property type="match status" value="1"/>
</dbReference>
<evidence type="ECO:0000256" key="3">
    <source>
        <dbReference type="ARBA" id="ARBA00008954"/>
    </source>
</evidence>
<dbReference type="GO" id="GO:0042802">
    <property type="term" value="F:identical protein binding"/>
    <property type="evidence" value="ECO:0007669"/>
    <property type="project" value="TreeGrafter"/>
</dbReference>
<accession>A0A8X7S9J0</accession>
<dbReference type="Gene3D" id="3.90.1150.10">
    <property type="entry name" value="Aspartate Aminotransferase, domain 1"/>
    <property type="match status" value="1"/>
</dbReference>
<dbReference type="InterPro" id="IPR005814">
    <property type="entry name" value="Aminotrans_3"/>
</dbReference>
<evidence type="ECO:0000256" key="6">
    <source>
        <dbReference type="ARBA" id="ARBA00022679"/>
    </source>
</evidence>
<proteinExistence type="inferred from homology"/>
<dbReference type="NCBIfam" id="TIGR01885">
    <property type="entry name" value="Orn_aminotrans"/>
    <property type="match status" value="1"/>
</dbReference>
<dbReference type="GO" id="GO:0030170">
    <property type="term" value="F:pyridoxal phosphate binding"/>
    <property type="evidence" value="ECO:0007669"/>
    <property type="project" value="InterPro"/>
</dbReference>
<dbReference type="InterPro" id="IPR015421">
    <property type="entry name" value="PyrdxlP-dep_Trfase_major"/>
</dbReference>
<comment type="pathway">
    <text evidence="2 9">Amino-acid biosynthesis; L-proline biosynthesis; L-glutamate 5-semialdehyde from L-ornithine: step 1/1.</text>
</comment>
<dbReference type="Gene3D" id="3.40.640.10">
    <property type="entry name" value="Type I PLP-dependent aspartate aminotransferase-like (Major domain)"/>
    <property type="match status" value="1"/>
</dbReference>
<evidence type="ECO:0000256" key="8">
    <source>
        <dbReference type="RuleBase" id="RU003560"/>
    </source>
</evidence>
<dbReference type="EMBL" id="JAAMPC010000007">
    <property type="protein sequence ID" value="KAG2302197.1"/>
    <property type="molecule type" value="Genomic_DNA"/>
</dbReference>
<sequence length="475" mass="51967">MAATRRLIQGVSTRFSTVASRRSYGGLPKSNTKSPASSSSQRLMELESEFSAHNYHPVPVVFSRANGSTIWDPEGKRYIDFLAAYSAVNQGHCHPKIIKALHEQVEKLTLSSRAFYNDQFPVFAERLTSMFGYEMVLPMNTGAEGVETALKIARKWGREKKNIPKDEAVIVSCCGCFHGRTLAAVSMSCDNDATRGFGPLLPGNLKVDFGDVSSLEKIFKEKGDRIAGFLFEPIQGEAGVVIPPEGYLKAVRELCTKHNVLMIADEVQSGLARSGKMLACDWEEVRPDMVILGKALGGGVIPVSAVLADKDVMLHIQPGQHGSTFGGNPLASAVAMASLDVIQEEKLVERSARLGEELRIQLNEIKKQFPDYIKEVRGRGLFNAVEFNSQSLSPVSAYDICLSLKERGVLAKPTHNTIVRLTPPLSISSDELREGSKALHDVLEIDLPNLQKANAGKTPVSHLIECDRCGRNLYA</sequence>
<dbReference type="GO" id="GO:0019544">
    <property type="term" value="P:L-arginine catabolic process to L-glutamate"/>
    <property type="evidence" value="ECO:0007669"/>
    <property type="project" value="TreeGrafter"/>
</dbReference>
<keyword evidence="12" id="KW-1185">Reference proteome</keyword>
<keyword evidence="7 8" id="KW-0663">Pyridoxal phosphate</keyword>
<dbReference type="CDD" id="cd00610">
    <property type="entry name" value="OAT_like"/>
    <property type="match status" value="1"/>
</dbReference>
<dbReference type="InterPro" id="IPR010164">
    <property type="entry name" value="Orn_aminotrans"/>
</dbReference>
<dbReference type="PANTHER" id="PTHR11986">
    <property type="entry name" value="AMINOTRANSFERASE CLASS III"/>
    <property type="match status" value="1"/>
</dbReference>
<reference evidence="11 12" key="1">
    <citation type="submission" date="2020-02" db="EMBL/GenBank/DDBJ databases">
        <authorList>
            <person name="Ma Q."/>
            <person name="Huang Y."/>
            <person name="Song X."/>
            <person name="Pei D."/>
        </authorList>
    </citation>
    <scope>NUCLEOTIDE SEQUENCE [LARGE SCALE GENOMIC DNA]</scope>
    <source>
        <strain evidence="11">Sxm20200214</strain>
        <tissue evidence="11">Leaf</tissue>
    </source>
</reference>
<organism evidence="11 12">
    <name type="scientific">Brassica carinata</name>
    <name type="common">Ethiopian mustard</name>
    <name type="synonym">Abyssinian cabbage</name>
    <dbReference type="NCBI Taxonomy" id="52824"/>
    <lineage>
        <taxon>Eukaryota</taxon>
        <taxon>Viridiplantae</taxon>
        <taxon>Streptophyta</taxon>
        <taxon>Embryophyta</taxon>
        <taxon>Tracheophyta</taxon>
        <taxon>Spermatophyta</taxon>
        <taxon>Magnoliopsida</taxon>
        <taxon>eudicotyledons</taxon>
        <taxon>Gunneridae</taxon>
        <taxon>Pentapetalae</taxon>
        <taxon>rosids</taxon>
        <taxon>malvids</taxon>
        <taxon>Brassicales</taxon>
        <taxon>Brassicaceae</taxon>
        <taxon>Brassiceae</taxon>
        <taxon>Brassica</taxon>
    </lineage>
</organism>
<dbReference type="FunFam" id="3.40.640.10:FF:000011">
    <property type="entry name" value="Ornithine aminotransferase"/>
    <property type="match status" value="1"/>
</dbReference>
<dbReference type="SUPFAM" id="SSF53383">
    <property type="entry name" value="PLP-dependent transferases"/>
    <property type="match status" value="1"/>
</dbReference>
<evidence type="ECO:0000313" key="11">
    <source>
        <dbReference type="EMBL" id="KAG2302197.1"/>
    </source>
</evidence>
<dbReference type="OrthoDB" id="10261433at2759"/>
<dbReference type="InterPro" id="IPR015424">
    <property type="entry name" value="PyrdxlP-dep_Trfase"/>
</dbReference>
<evidence type="ECO:0000313" key="12">
    <source>
        <dbReference type="Proteomes" id="UP000886595"/>
    </source>
</evidence>
<gene>
    <name evidence="11" type="ORF">Bca52824_030848</name>
</gene>
<dbReference type="PANTHER" id="PTHR11986:SF18">
    <property type="entry name" value="ORNITHINE AMINOTRANSFERASE, MITOCHONDRIAL"/>
    <property type="match status" value="1"/>
</dbReference>
<dbReference type="GO" id="GO:0004587">
    <property type="term" value="F:ornithine aminotransferase activity"/>
    <property type="evidence" value="ECO:0007669"/>
    <property type="project" value="UniProtKB-EC"/>
</dbReference>
<dbReference type="Proteomes" id="UP000886595">
    <property type="component" value="Unassembled WGS sequence"/>
</dbReference>
<name>A0A8X7S9J0_BRACI</name>
<evidence type="ECO:0000256" key="1">
    <source>
        <dbReference type="ARBA" id="ARBA00001933"/>
    </source>
</evidence>
<comment type="catalytic activity">
    <reaction evidence="9">
        <text>a 2-oxocarboxylate + L-ornithine = L-glutamate 5-semialdehyde + an L-alpha-amino acid</text>
        <dbReference type="Rhea" id="RHEA:13877"/>
        <dbReference type="ChEBI" id="CHEBI:35179"/>
        <dbReference type="ChEBI" id="CHEBI:46911"/>
        <dbReference type="ChEBI" id="CHEBI:58066"/>
        <dbReference type="ChEBI" id="CHEBI:59869"/>
        <dbReference type="EC" id="2.6.1.13"/>
    </reaction>
</comment>
<comment type="similarity">
    <text evidence="3 8">Belongs to the class-III pyridoxal-phosphate-dependent aminotransferase family.</text>
</comment>
<dbReference type="GO" id="GO:0010121">
    <property type="term" value="P:L-arginine catabolic process to proline via ornithine"/>
    <property type="evidence" value="ECO:0007669"/>
    <property type="project" value="TreeGrafter"/>
</dbReference>
<dbReference type="GO" id="GO:0005737">
    <property type="term" value="C:cytoplasm"/>
    <property type="evidence" value="ECO:0007669"/>
    <property type="project" value="TreeGrafter"/>
</dbReference>
<dbReference type="InterPro" id="IPR050103">
    <property type="entry name" value="Class-III_PLP-dep_AT"/>
</dbReference>
<evidence type="ECO:0000256" key="7">
    <source>
        <dbReference type="ARBA" id="ARBA00022898"/>
    </source>
</evidence>
<protein>
    <recommendedName>
        <fullName evidence="4 9">Ornithine aminotransferase</fullName>
        <ecNumber evidence="4 9">2.6.1.13</ecNumber>
    </recommendedName>
</protein>
<feature type="region of interest" description="Disordered" evidence="10">
    <location>
        <begin position="22"/>
        <end position="43"/>
    </location>
</feature>
<comment type="caution">
    <text evidence="11">The sequence shown here is derived from an EMBL/GenBank/DDBJ whole genome shotgun (WGS) entry which is preliminary data.</text>
</comment>
<dbReference type="AlphaFoldDB" id="A0A8X7S9J0"/>
<dbReference type="EC" id="2.6.1.13" evidence="4 9"/>
<dbReference type="PROSITE" id="PS00600">
    <property type="entry name" value="AA_TRANSFER_CLASS_3"/>
    <property type="match status" value="1"/>
</dbReference>
<evidence type="ECO:0000256" key="4">
    <source>
        <dbReference type="ARBA" id="ARBA00012924"/>
    </source>
</evidence>
<evidence type="ECO:0000256" key="2">
    <source>
        <dbReference type="ARBA" id="ARBA00004998"/>
    </source>
</evidence>
<feature type="compositionally biased region" description="Low complexity" evidence="10">
    <location>
        <begin position="28"/>
        <end position="40"/>
    </location>
</feature>
<dbReference type="InterPro" id="IPR015422">
    <property type="entry name" value="PyrdxlP-dep_Trfase_small"/>
</dbReference>
<evidence type="ECO:0000256" key="5">
    <source>
        <dbReference type="ARBA" id="ARBA00022576"/>
    </source>
</evidence>
<dbReference type="InterPro" id="IPR049704">
    <property type="entry name" value="Aminotrans_3_PPA_site"/>
</dbReference>
<evidence type="ECO:0000256" key="10">
    <source>
        <dbReference type="SAM" id="MobiDB-lite"/>
    </source>
</evidence>
<dbReference type="FunFam" id="3.90.1150.10:FF:000152">
    <property type="entry name" value="Ornithine aminotransferase"/>
    <property type="match status" value="1"/>
</dbReference>
<evidence type="ECO:0000256" key="9">
    <source>
        <dbReference type="RuleBase" id="RU365036"/>
    </source>
</evidence>